<evidence type="ECO:0000313" key="5">
    <source>
        <dbReference type="RefSeq" id="XP_018473886.2"/>
    </source>
</evidence>
<dbReference type="InterPro" id="IPR012458">
    <property type="entry name" value="DUF1664"/>
</dbReference>
<name>A0A6J0MQR6_RAPSA</name>
<evidence type="ECO:0000313" key="4">
    <source>
        <dbReference type="Proteomes" id="UP000504610"/>
    </source>
</evidence>
<evidence type="ECO:0000259" key="3">
    <source>
        <dbReference type="Pfam" id="PF07889"/>
    </source>
</evidence>
<keyword evidence="2" id="KW-0812">Transmembrane</keyword>
<dbReference type="RefSeq" id="XP_018473886.2">
    <property type="nucleotide sequence ID" value="XM_018618384.2"/>
</dbReference>
<keyword evidence="4" id="KW-1185">Reference proteome</keyword>
<dbReference type="AlphaFoldDB" id="A0A6J0MQR6"/>
<dbReference type="KEGG" id="rsz:108845117"/>
<gene>
    <name evidence="5" type="primary">LOC108845117</name>
</gene>
<feature type="transmembrane region" description="Helical" evidence="2">
    <location>
        <begin position="21"/>
        <end position="41"/>
    </location>
</feature>
<feature type="coiled-coil region" evidence="1">
    <location>
        <begin position="144"/>
        <end position="217"/>
    </location>
</feature>
<reference evidence="4" key="1">
    <citation type="journal article" date="2019" name="Database">
        <title>The radish genome database (RadishGD): an integrated information resource for radish genomics.</title>
        <authorList>
            <person name="Yu H.J."/>
            <person name="Baek S."/>
            <person name="Lee Y.J."/>
            <person name="Cho A."/>
            <person name="Mun J.H."/>
        </authorList>
    </citation>
    <scope>NUCLEOTIDE SEQUENCE [LARGE SCALE GENOMIC DNA]</scope>
    <source>
        <strain evidence="4">cv. WK10039</strain>
    </source>
</reference>
<organism evidence="4 5">
    <name type="scientific">Raphanus sativus</name>
    <name type="common">Radish</name>
    <name type="synonym">Raphanus raphanistrum var. sativus</name>
    <dbReference type="NCBI Taxonomy" id="3726"/>
    <lineage>
        <taxon>Eukaryota</taxon>
        <taxon>Viridiplantae</taxon>
        <taxon>Streptophyta</taxon>
        <taxon>Embryophyta</taxon>
        <taxon>Tracheophyta</taxon>
        <taxon>Spermatophyta</taxon>
        <taxon>Magnoliopsida</taxon>
        <taxon>eudicotyledons</taxon>
        <taxon>Gunneridae</taxon>
        <taxon>Pentapetalae</taxon>
        <taxon>rosids</taxon>
        <taxon>malvids</taxon>
        <taxon>Brassicales</taxon>
        <taxon>Brassicaceae</taxon>
        <taxon>Brassiceae</taxon>
        <taxon>Raphanus</taxon>
    </lineage>
</organism>
<feature type="transmembrane region" description="Helical" evidence="2">
    <location>
        <begin position="104"/>
        <end position="124"/>
    </location>
</feature>
<dbReference type="GeneID" id="108845117"/>
<evidence type="ECO:0000256" key="2">
    <source>
        <dbReference type="SAM" id="Phobius"/>
    </source>
</evidence>
<keyword evidence="2" id="KW-0472">Membrane</keyword>
<sequence length="316" mass="34485">MRRIAAEASEQTVEAMAMQAGVGLSRILILAGAGYTGTIMMKNRKLSDILGEVQSLVKGMERSEGDNDDSDAVASQVRRLAMEVRQLASSRQITVMDGASGANLQALVVPAAVLGVLGYGYMWWKGLSFTDLMYVTKANMATAVANLTKNLEQVSVTLAAAKRHLTQKIQSMDDKVEDQIHLSKGVKNEVTLVREDINSLERELASLNSLISGLDGKLDTLEYKQDVTNVCMLHLYNYFGGKSTELPDMKQLQLPVNQKARNLLADVETKGLKNFAEELLGSNDTERGATTVKIIGITKSNDKSRPLLSRVASARY</sequence>
<feature type="domain" description="DUF1664" evidence="3">
    <location>
        <begin position="103"/>
        <end position="225"/>
    </location>
</feature>
<keyword evidence="1" id="KW-0175">Coiled coil</keyword>
<dbReference type="PANTHER" id="PTHR46667:SF8">
    <property type="entry name" value="DUF1664 DOMAIN-CONTAINING PROTEIN"/>
    <property type="match status" value="1"/>
</dbReference>
<reference evidence="5" key="2">
    <citation type="submission" date="2025-08" db="UniProtKB">
        <authorList>
            <consortium name="RefSeq"/>
        </authorList>
    </citation>
    <scope>IDENTIFICATION</scope>
    <source>
        <tissue evidence="5">Leaf</tissue>
    </source>
</reference>
<evidence type="ECO:0000256" key="1">
    <source>
        <dbReference type="SAM" id="Coils"/>
    </source>
</evidence>
<dbReference type="OrthoDB" id="544175at2759"/>
<proteinExistence type="predicted"/>
<dbReference type="Pfam" id="PF07889">
    <property type="entry name" value="DUF1664"/>
    <property type="match status" value="1"/>
</dbReference>
<protein>
    <submittedName>
        <fullName evidence="5">Uncharacterized protein LOC108845117 isoform X1</fullName>
    </submittedName>
</protein>
<dbReference type="PANTHER" id="PTHR46667">
    <property type="entry name" value="OS05G0182700 PROTEIN"/>
    <property type="match status" value="1"/>
</dbReference>
<dbReference type="Proteomes" id="UP000504610">
    <property type="component" value="Chromosome 1"/>
</dbReference>
<accession>A0A6J0MQR6</accession>
<keyword evidence="2" id="KW-1133">Transmembrane helix</keyword>